<dbReference type="Gene3D" id="1.10.10.60">
    <property type="entry name" value="Homeodomain-like"/>
    <property type="match status" value="1"/>
</dbReference>
<dbReference type="Pfam" id="PF02954">
    <property type="entry name" value="HTH_8"/>
    <property type="match status" value="1"/>
</dbReference>
<accession>A0A2R5FGW2</accession>
<keyword evidence="5" id="KW-1185">Reference proteome</keyword>
<sequence length="181" mass="19653">MSEPSDAPSLLLVDDDELFRNVLSRALQKRGFDVTTAENVSEALALAEANPPEYAVVDLKMPGPSGLVLVKRLNELDPATRIVVLTGYASIATAVEAVKLGATHYLAKPADADQIVTAFAKAEGDETAPVSPSPLSVDRMEWEHIQRVLAEHEGNISATARALNMHRRTLQRKLGKYPSRK</sequence>
<reference evidence="4 5" key="1">
    <citation type="journal article" date="2018" name="Environ. Microbiol.">
        <title>Isolation and genomic characterization of Novimethylophilus kurashikiensis gen. nov. sp. nov., a new lanthanide-dependent methylotrophic species of Methylophilaceae.</title>
        <authorList>
            <person name="Lv H."/>
            <person name="Sahin N."/>
            <person name="Tani A."/>
        </authorList>
    </citation>
    <scope>NUCLEOTIDE SEQUENCE [LARGE SCALE GENOMIC DNA]</scope>
    <source>
        <strain evidence="4 5">La2-4</strain>
    </source>
</reference>
<evidence type="ECO:0000313" key="5">
    <source>
        <dbReference type="Proteomes" id="UP000245081"/>
    </source>
</evidence>
<dbReference type="Proteomes" id="UP000245081">
    <property type="component" value="Unassembled WGS sequence"/>
</dbReference>
<dbReference type="InterPro" id="IPR001789">
    <property type="entry name" value="Sig_transdc_resp-reg_receiver"/>
</dbReference>
<dbReference type="SUPFAM" id="SSF52172">
    <property type="entry name" value="CheY-like"/>
    <property type="match status" value="1"/>
</dbReference>
<name>A0A2R5FGW2_9PROT</name>
<dbReference type="FunFam" id="1.10.10.60:FF:000036">
    <property type="entry name" value="Two-component system response regulator"/>
    <property type="match status" value="1"/>
</dbReference>
<proteinExistence type="predicted"/>
<keyword evidence="1 2" id="KW-0597">Phosphoprotein</keyword>
<dbReference type="PANTHER" id="PTHR44591">
    <property type="entry name" value="STRESS RESPONSE REGULATOR PROTEIN 1"/>
    <property type="match status" value="1"/>
</dbReference>
<dbReference type="GO" id="GO:0043565">
    <property type="term" value="F:sequence-specific DNA binding"/>
    <property type="evidence" value="ECO:0007669"/>
    <property type="project" value="InterPro"/>
</dbReference>
<evidence type="ECO:0000313" key="4">
    <source>
        <dbReference type="EMBL" id="GBG15421.1"/>
    </source>
</evidence>
<dbReference type="InterPro" id="IPR011006">
    <property type="entry name" value="CheY-like_superfamily"/>
</dbReference>
<feature type="domain" description="Response regulatory" evidence="3">
    <location>
        <begin position="9"/>
        <end position="123"/>
    </location>
</feature>
<dbReference type="AlphaFoldDB" id="A0A2R5FGW2"/>
<dbReference type="RefSeq" id="WP_109016565.1">
    <property type="nucleotide sequence ID" value="NZ_BDOQ01000018.1"/>
</dbReference>
<dbReference type="SMART" id="SM00448">
    <property type="entry name" value="REC"/>
    <property type="match status" value="1"/>
</dbReference>
<protein>
    <submittedName>
        <fullName evidence="4">Two-component system, response regulator RegA</fullName>
    </submittedName>
</protein>
<comment type="caution">
    <text evidence="4">The sequence shown here is derived from an EMBL/GenBank/DDBJ whole genome shotgun (WGS) entry which is preliminary data.</text>
</comment>
<evidence type="ECO:0000256" key="2">
    <source>
        <dbReference type="PROSITE-ProRule" id="PRU00169"/>
    </source>
</evidence>
<evidence type="ECO:0000256" key="1">
    <source>
        <dbReference type="ARBA" id="ARBA00022553"/>
    </source>
</evidence>
<dbReference type="InterPro" id="IPR050595">
    <property type="entry name" value="Bact_response_regulator"/>
</dbReference>
<organism evidence="4 5">
    <name type="scientific">Novimethylophilus kurashikiensis</name>
    <dbReference type="NCBI Taxonomy" id="1825523"/>
    <lineage>
        <taxon>Bacteria</taxon>
        <taxon>Pseudomonadati</taxon>
        <taxon>Pseudomonadota</taxon>
        <taxon>Betaproteobacteria</taxon>
        <taxon>Nitrosomonadales</taxon>
        <taxon>Methylophilaceae</taxon>
        <taxon>Novimethylophilus</taxon>
    </lineage>
</organism>
<dbReference type="OrthoDB" id="9802426at2"/>
<dbReference type="Gene3D" id="3.40.50.2300">
    <property type="match status" value="1"/>
</dbReference>
<dbReference type="EMBL" id="BDOQ01000018">
    <property type="protein sequence ID" value="GBG15421.1"/>
    <property type="molecule type" value="Genomic_DNA"/>
</dbReference>
<dbReference type="InterPro" id="IPR002197">
    <property type="entry name" value="HTH_Fis"/>
</dbReference>
<evidence type="ECO:0000259" key="3">
    <source>
        <dbReference type="PROSITE" id="PS50110"/>
    </source>
</evidence>
<dbReference type="PRINTS" id="PR01590">
    <property type="entry name" value="HTHFIS"/>
</dbReference>
<dbReference type="Pfam" id="PF00072">
    <property type="entry name" value="Response_reg"/>
    <property type="match status" value="1"/>
</dbReference>
<feature type="modified residue" description="4-aspartylphosphate" evidence="2">
    <location>
        <position position="58"/>
    </location>
</feature>
<dbReference type="GO" id="GO:0000160">
    <property type="term" value="P:phosphorelay signal transduction system"/>
    <property type="evidence" value="ECO:0007669"/>
    <property type="project" value="InterPro"/>
</dbReference>
<dbReference type="CDD" id="cd17563">
    <property type="entry name" value="REC_RegA-like"/>
    <property type="match status" value="1"/>
</dbReference>
<dbReference type="PROSITE" id="PS50110">
    <property type="entry name" value="RESPONSE_REGULATORY"/>
    <property type="match status" value="1"/>
</dbReference>
<dbReference type="PANTHER" id="PTHR44591:SF3">
    <property type="entry name" value="RESPONSE REGULATORY DOMAIN-CONTAINING PROTEIN"/>
    <property type="match status" value="1"/>
</dbReference>
<gene>
    <name evidence="4" type="primary">regA</name>
    <name evidence="4" type="ORF">NMK_3028</name>
</gene>